<gene>
    <name evidence="1" type="ORF">NDU88_001121</name>
</gene>
<proteinExistence type="predicted"/>
<organism evidence="1 2">
    <name type="scientific">Pleurodeles waltl</name>
    <name type="common">Iberian ribbed newt</name>
    <dbReference type="NCBI Taxonomy" id="8319"/>
    <lineage>
        <taxon>Eukaryota</taxon>
        <taxon>Metazoa</taxon>
        <taxon>Chordata</taxon>
        <taxon>Craniata</taxon>
        <taxon>Vertebrata</taxon>
        <taxon>Euteleostomi</taxon>
        <taxon>Amphibia</taxon>
        <taxon>Batrachia</taxon>
        <taxon>Caudata</taxon>
        <taxon>Salamandroidea</taxon>
        <taxon>Salamandridae</taxon>
        <taxon>Pleurodelinae</taxon>
        <taxon>Pleurodeles</taxon>
    </lineage>
</organism>
<evidence type="ECO:0000313" key="1">
    <source>
        <dbReference type="EMBL" id="KAJ1103700.1"/>
    </source>
</evidence>
<keyword evidence="2" id="KW-1185">Reference proteome</keyword>
<evidence type="ECO:0000313" key="2">
    <source>
        <dbReference type="Proteomes" id="UP001066276"/>
    </source>
</evidence>
<name>A0AAV7MTT7_PLEWA</name>
<sequence>MLAENIAHSETVNVNALYIDFKALFVESDDIAQKVDVTASFTFSWFDFEARADALADDVTTGPSDFYSDVKRNSTSSAFETIIYIKRCATSYRKV</sequence>
<reference evidence="1" key="1">
    <citation type="journal article" date="2022" name="bioRxiv">
        <title>Sequencing and chromosome-scale assembly of the giantPleurodeles waltlgenome.</title>
        <authorList>
            <person name="Brown T."/>
            <person name="Elewa A."/>
            <person name="Iarovenko S."/>
            <person name="Subramanian E."/>
            <person name="Araus A.J."/>
            <person name="Petzold A."/>
            <person name="Susuki M."/>
            <person name="Suzuki K.-i.T."/>
            <person name="Hayashi T."/>
            <person name="Toyoda A."/>
            <person name="Oliveira C."/>
            <person name="Osipova E."/>
            <person name="Leigh N.D."/>
            <person name="Simon A."/>
            <person name="Yun M.H."/>
        </authorList>
    </citation>
    <scope>NUCLEOTIDE SEQUENCE</scope>
    <source>
        <strain evidence="1">20211129_DDA</strain>
        <tissue evidence="1">Liver</tissue>
    </source>
</reference>
<accession>A0AAV7MTT7</accession>
<comment type="caution">
    <text evidence="1">The sequence shown here is derived from an EMBL/GenBank/DDBJ whole genome shotgun (WGS) entry which is preliminary data.</text>
</comment>
<dbReference type="EMBL" id="JANPWB010000013">
    <property type="protein sequence ID" value="KAJ1103700.1"/>
    <property type="molecule type" value="Genomic_DNA"/>
</dbReference>
<protein>
    <submittedName>
        <fullName evidence="1">Uncharacterized protein</fullName>
    </submittedName>
</protein>
<dbReference type="Proteomes" id="UP001066276">
    <property type="component" value="Chromosome 9"/>
</dbReference>
<dbReference type="AlphaFoldDB" id="A0AAV7MTT7"/>